<sequence>MAETKNLIKFNESIWGYDFTCIDCGIIDSADGEAPVMTMANMREKGWEFRLEGDIFVPLCPVCKKNHYDLV</sequence>
<reference evidence="1" key="1">
    <citation type="journal article" date="2021" name="Microb. Physiol.">
        <title>Proteogenomic Insights into the Physiology of Marine, Sulfate-Reducing, Filamentous Desulfonema limicola and Desulfonema magnum.</title>
        <authorList>
            <person name="Schnaars V."/>
            <person name="Wohlbrand L."/>
            <person name="Scheve S."/>
            <person name="Hinrichs C."/>
            <person name="Reinhardt R."/>
            <person name="Rabus R."/>
        </authorList>
    </citation>
    <scope>NUCLEOTIDE SEQUENCE</scope>
    <source>
        <strain evidence="1">5ac10</strain>
    </source>
</reference>
<accession>A0A975GHF2</accession>
<protein>
    <submittedName>
        <fullName evidence="1">Uncharacterized protein</fullName>
    </submittedName>
</protein>
<dbReference type="EMBL" id="CP061799">
    <property type="protein sequence ID" value="QTA81360.1"/>
    <property type="molecule type" value="Genomic_DNA"/>
</dbReference>
<dbReference type="KEGG" id="dli:dnl_36930"/>
<keyword evidence="2" id="KW-1185">Reference proteome</keyword>
<evidence type="ECO:0000313" key="1">
    <source>
        <dbReference type="EMBL" id="QTA81360.1"/>
    </source>
</evidence>
<evidence type="ECO:0000313" key="2">
    <source>
        <dbReference type="Proteomes" id="UP000663720"/>
    </source>
</evidence>
<dbReference type="Proteomes" id="UP000663720">
    <property type="component" value="Chromosome"/>
</dbReference>
<name>A0A975GHF2_9BACT</name>
<dbReference type="RefSeq" id="WP_207687402.1">
    <property type="nucleotide sequence ID" value="NZ_CP061799.1"/>
</dbReference>
<organism evidence="1 2">
    <name type="scientific">Desulfonema limicola</name>
    <dbReference type="NCBI Taxonomy" id="45656"/>
    <lineage>
        <taxon>Bacteria</taxon>
        <taxon>Pseudomonadati</taxon>
        <taxon>Thermodesulfobacteriota</taxon>
        <taxon>Desulfobacteria</taxon>
        <taxon>Desulfobacterales</taxon>
        <taxon>Desulfococcaceae</taxon>
        <taxon>Desulfonema</taxon>
    </lineage>
</organism>
<dbReference type="AlphaFoldDB" id="A0A975GHF2"/>
<gene>
    <name evidence="1" type="ORF">dnl_36930</name>
</gene>
<proteinExistence type="predicted"/>